<dbReference type="InterPro" id="IPR036388">
    <property type="entry name" value="WH-like_DNA-bd_sf"/>
</dbReference>
<feature type="region of interest" description="Disordered" evidence="1">
    <location>
        <begin position="160"/>
        <end position="227"/>
    </location>
</feature>
<accession>A0A2Z4JAA2</accession>
<evidence type="ECO:0000256" key="1">
    <source>
        <dbReference type="SAM" id="MobiDB-lite"/>
    </source>
</evidence>
<keyword evidence="2" id="KW-0812">Transmembrane</keyword>
<evidence type="ECO:0000256" key="2">
    <source>
        <dbReference type="SAM" id="Phobius"/>
    </source>
</evidence>
<dbReference type="SUPFAM" id="SSF89372">
    <property type="entry name" value="Fucose-specific lectin"/>
    <property type="match status" value="1"/>
</dbReference>
<dbReference type="EMBL" id="CP030073">
    <property type="protein sequence ID" value="AWW41999.1"/>
    <property type="molecule type" value="Genomic_DNA"/>
</dbReference>
<gene>
    <name evidence="3" type="ORF">DN051_39785</name>
</gene>
<sequence length="530" mass="57643">MGRASPLNAACLPGDEPVPTVQLAAAHDLSPSHLNKVLQCLVRAGILQSMSGLRGACRLARPLATISMLAVVTAVEGDQSVYHCAEIRQHGTVGEQFPKAASPGPPGEDCKHLPRTRPHLSKRTLHENWYQMLRWHRWRLIMAAFLAVIGVSVTSVASASAAPSPSRDGVPITMKGTASPSADKKAKVSSAAKKAKGTSTKKKAKDSSAKKAGGPGTAAQWPWERPQGPNNIISSDSAAAATVAGSNNQLRVWRGEGGGATPLYYSFEGEDAREIPGGARTANAPAVAWFDDYMYVFHRGTDNRVYYMRYDPDFGGDWHDGQGWTALPQSVLTLATPSVTSYHSHTNLMVTWRGTDSRMYLGRLDQNLGWHGMGEVGGNGLTPSSPAIAEMGTIVTAPENAGDWLLVAHRGNDNHVYLQVGIWFRGQDHITWNPNWHRLGDWRTNSRPSIATTGTTNQYGQVSIRTLDDTLAWIDLIQTEGGEGLSLGDWIRDQANADLSSAPTLYRLGFTIVAVGMDWWNHRLQEKRIW</sequence>
<dbReference type="KEGG" id="scad:DN051_39785"/>
<dbReference type="GO" id="GO:0005829">
    <property type="term" value="C:cytosol"/>
    <property type="evidence" value="ECO:0007669"/>
    <property type="project" value="TreeGrafter"/>
</dbReference>
<dbReference type="PROSITE" id="PS51197">
    <property type="entry name" value="HTH_RRF2_2"/>
    <property type="match status" value="1"/>
</dbReference>
<organism evidence="3 4">
    <name type="scientific">Streptomyces cadmiisoli</name>
    <dbReference type="NCBI Taxonomy" id="2184053"/>
    <lineage>
        <taxon>Bacteria</taxon>
        <taxon>Bacillati</taxon>
        <taxon>Actinomycetota</taxon>
        <taxon>Actinomycetes</taxon>
        <taxon>Kitasatosporales</taxon>
        <taxon>Streptomycetaceae</taxon>
        <taxon>Streptomyces</taxon>
        <taxon>Streptomyces aurantiacus group</taxon>
    </lineage>
</organism>
<dbReference type="Proteomes" id="UP000249616">
    <property type="component" value="Chromosome"/>
</dbReference>
<keyword evidence="4" id="KW-1185">Reference proteome</keyword>
<keyword evidence="2" id="KW-1133">Transmembrane helix</keyword>
<dbReference type="InterPro" id="IPR036390">
    <property type="entry name" value="WH_DNA-bd_sf"/>
</dbReference>
<dbReference type="GO" id="GO:0003700">
    <property type="term" value="F:DNA-binding transcription factor activity"/>
    <property type="evidence" value="ECO:0007669"/>
    <property type="project" value="TreeGrafter"/>
</dbReference>
<dbReference type="SUPFAM" id="SSF46785">
    <property type="entry name" value="Winged helix' DNA-binding domain"/>
    <property type="match status" value="1"/>
</dbReference>
<evidence type="ECO:0000313" key="4">
    <source>
        <dbReference type="Proteomes" id="UP000249616"/>
    </source>
</evidence>
<dbReference type="Gene3D" id="2.120.10.70">
    <property type="entry name" value="Fucose-specific lectin"/>
    <property type="match status" value="1"/>
</dbReference>
<dbReference type="Gene3D" id="1.10.10.10">
    <property type="entry name" value="Winged helix-like DNA-binding domain superfamily/Winged helix DNA-binding domain"/>
    <property type="match status" value="1"/>
</dbReference>
<dbReference type="PANTHER" id="PTHR33221:SF15">
    <property type="entry name" value="HTH-TYPE TRANSCRIPTIONAL REGULATOR YWGB-RELATED"/>
    <property type="match status" value="1"/>
</dbReference>
<dbReference type="InterPro" id="IPR000944">
    <property type="entry name" value="Tscrpt_reg_Rrf2"/>
</dbReference>
<keyword evidence="2" id="KW-0472">Membrane</keyword>
<dbReference type="PANTHER" id="PTHR33221">
    <property type="entry name" value="WINGED HELIX-TURN-HELIX TRANSCRIPTIONAL REGULATOR, RRF2 FAMILY"/>
    <property type="match status" value="1"/>
</dbReference>
<feature type="transmembrane region" description="Helical" evidence="2">
    <location>
        <begin position="140"/>
        <end position="162"/>
    </location>
</feature>
<dbReference type="Pfam" id="PF02082">
    <property type="entry name" value="Rrf2"/>
    <property type="match status" value="1"/>
</dbReference>
<evidence type="ECO:0000313" key="3">
    <source>
        <dbReference type="EMBL" id="AWW41999.1"/>
    </source>
</evidence>
<reference evidence="3 4" key="1">
    <citation type="journal article" date="2019" name="Int. J. Syst. Evol. Microbiol.">
        <title>Streptomyces cadmiisoli sp. nov., a novel actinomycete isolated from cadmium-contaminated soil.</title>
        <authorList>
            <person name="Li K."/>
            <person name="Tang X."/>
            <person name="Zhao J."/>
            <person name="Guo Y."/>
            <person name="Tang Y."/>
            <person name="Gao J."/>
        </authorList>
    </citation>
    <scope>NUCLEOTIDE SEQUENCE [LARGE SCALE GENOMIC DNA]</scope>
    <source>
        <strain evidence="3 4">ZFG47</strain>
    </source>
</reference>
<name>A0A2Z4JAA2_9ACTN</name>
<dbReference type="AlphaFoldDB" id="A0A2Z4JAA2"/>
<dbReference type="RefSeq" id="WP_112441848.1">
    <property type="nucleotide sequence ID" value="NZ_CP030073.1"/>
</dbReference>
<protein>
    <submittedName>
        <fullName evidence="3">Uncharacterized protein</fullName>
    </submittedName>
</protein>
<proteinExistence type="predicted"/>
<feature type="compositionally biased region" description="Basic residues" evidence="1">
    <location>
        <begin position="193"/>
        <end position="204"/>
    </location>
</feature>